<keyword evidence="3" id="KW-0175">Coiled coil</keyword>
<dbReference type="RefSeq" id="XP_005770955.1">
    <property type="nucleotide sequence ID" value="XM_005770898.1"/>
</dbReference>
<dbReference type="InterPro" id="IPR004910">
    <property type="entry name" value="Yippee/Mis18/Cereblon"/>
</dbReference>
<dbReference type="EnsemblProtists" id="EOD18526">
    <property type="protein sequence ID" value="EOD18526"/>
    <property type="gene ID" value="EMIHUDRAFT_445154"/>
</dbReference>
<dbReference type="KEGG" id="ehx:EMIHUDRAFT_445154"/>
<protein>
    <recommendedName>
        <fullName evidence="4">Mis18 domain-containing protein</fullName>
    </recommendedName>
</protein>
<dbReference type="GO" id="GO:0046872">
    <property type="term" value="F:metal ion binding"/>
    <property type="evidence" value="ECO:0007669"/>
    <property type="project" value="UniProtKB-KW"/>
</dbReference>
<dbReference type="PaxDb" id="2903-EOD15325"/>
<dbReference type="KEGG" id="ehx:EMIHUDRAFT_436771"/>
<dbReference type="Pfam" id="PF03226">
    <property type="entry name" value="Yippee-Mis18"/>
    <property type="match status" value="1"/>
</dbReference>
<organism evidence="5 6">
    <name type="scientific">Emiliania huxleyi (strain CCMP1516)</name>
    <dbReference type="NCBI Taxonomy" id="280463"/>
    <lineage>
        <taxon>Eukaryota</taxon>
        <taxon>Haptista</taxon>
        <taxon>Haptophyta</taxon>
        <taxon>Prymnesiophyceae</taxon>
        <taxon>Isochrysidales</taxon>
        <taxon>Noelaerhabdaceae</taxon>
        <taxon>Emiliania</taxon>
    </lineage>
</organism>
<evidence type="ECO:0000256" key="2">
    <source>
        <dbReference type="ARBA" id="ARBA00022833"/>
    </source>
</evidence>
<dbReference type="InterPro" id="IPR034752">
    <property type="entry name" value="Mis18"/>
</dbReference>
<dbReference type="HOGENOM" id="CLU_1231829_0_0_1"/>
<evidence type="ECO:0000256" key="3">
    <source>
        <dbReference type="SAM" id="Coils"/>
    </source>
</evidence>
<keyword evidence="2" id="KW-0862">Zinc</keyword>
<dbReference type="AlphaFoldDB" id="A0A0D3IVP0"/>
<evidence type="ECO:0000313" key="6">
    <source>
        <dbReference type="Proteomes" id="UP000013827"/>
    </source>
</evidence>
<keyword evidence="1" id="KW-0479">Metal-binding</keyword>
<sequence>MGEIDSPLVFQCASCRTVITDSNQLVCTVEALDALIVDAVLGVTVSPPADSGSNSALQGSEFPADCITCDACSAPLGCQYSTAPAAVPAALAEQVVWRQLAPRYALRRDALAAYALGTAGLHHNHALGLSSDGLQAAQAVGAPEDARWQETRCSPDTGAELVALAARVKAIEAACMPSGGGGGGSGGRDDAARARIKDLTTSLLALEARLQALEDGREDKRARCG</sequence>
<feature type="domain" description="Mis18" evidence="4">
    <location>
        <begin position="7"/>
        <end position="106"/>
    </location>
</feature>
<reference evidence="6" key="1">
    <citation type="journal article" date="2013" name="Nature">
        <title>Pan genome of the phytoplankton Emiliania underpins its global distribution.</title>
        <authorList>
            <person name="Read B.A."/>
            <person name="Kegel J."/>
            <person name="Klute M.J."/>
            <person name="Kuo A."/>
            <person name="Lefebvre S.C."/>
            <person name="Maumus F."/>
            <person name="Mayer C."/>
            <person name="Miller J."/>
            <person name="Monier A."/>
            <person name="Salamov A."/>
            <person name="Young J."/>
            <person name="Aguilar M."/>
            <person name="Claverie J.M."/>
            <person name="Frickenhaus S."/>
            <person name="Gonzalez K."/>
            <person name="Herman E.K."/>
            <person name="Lin Y.C."/>
            <person name="Napier J."/>
            <person name="Ogata H."/>
            <person name="Sarno A.F."/>
            <person name="Shmutz J."/>
            <person name="Schroeder D."/>
            <person name="de Vargas C."/>
            <person name="Verret F."/>
            <person name="von Dassow P."/>
            <person name="Valentin K."/>
            <person name="Van de Peer Y."/>
            <person name="Wheeler G."/>
            <person name="Dacks J.B."/>
            <person name="Delwiche C.F."/>
            <person name="Dyhrman S.T."/>
            <person name="Glockner G."/>
            <person name="John U."/>
            <person name="Richards T."/>
            <person name="Worden A.Z."/>
            <person name="Zhang X."/>
            <person name="Grigoriev I.V."/>
            <person name="Allen A.E."/>
            <person name="Bidle K."/>
            <person name="Borodovsky M."/>
            <person name="Bowler C."/>
            <person name="Brownlee C."/>
            <person name="Cock J.M."/>
            <person name="Elias M."/>
            <person name="Gladyshev V.N."/>
            <person name="Groth M."/>
            <person name="Guda C."/>
            <person name="Hadaegh A."/>
            <person name="Iglesias-Rodriguez M.D."/>
            <person name="Jenkins J."/>
            <person name="Jones B.M."/>
            <person name="Lawson T."/>
            <person name="Leese F."/>
            <person name="Lindquist E."/>
            <person name="Lobanov A."/>
            <person name="Lomsadze A."/>
            <person name="Malik S.B."/>
            <person name="Marsh M.E."/>
            <person name="Mackinder L."/>
            <person name="Mock T."/>
            <person name="Mueller-Roeber B."/>
            <person name="Pagarete A."/>
            <person name="Parker M."/>
            <person name="Probert I."/>
            <person name="Quesneville H."/>
            <person name="Raines C."/>
            <person name="Rensing S.A."/>
            <person name="Riano-Pachon D.M."/>
            <person name="Richier S."/>
            <person name="Rokitta S."/>
            <person name="Shiraiwa Y."/>
            <person name="Soanes D.M."/>
            <person name="van der Giezen M."/>
            <person name="Wahlund T.M."/>
            <person name="Williams B."/>
            <person name="Wilson W."/>
            <person name="Wolfe G."/>
            <person name="Wurch L.L."/>
        </authorList>
    </citation>
    <scope>NUCLEOTIDE SEQUENCE</scope>
</reference>
<proteinExistence type="predicted"/>
<evidence type="ECO:0000313" key="5">
    <source>
        <dbReference type="EnsemblProtists" id="EOD15325"/>
    </source>
</evidence>
<dbReference type="OMA" id="SEAIMCG"/>
<dbReference type="Proteomes" id="UP000013827">
    <property type="component" value="Unassembled WGS sequence"/>
</dbReference>
<keyword evidence="6" id="KW-1185">Reference proteome</keyword>
<dbReference type="GeneID" id="17261471"/>
<feature type="coiled-coil region" evidence="3">
    <location>
        <begin position="196"/>
        <end position="223"/>
    </location>
</feature>
<dbReference type="GeneID" id="17264066"/>
<evidence type="ECO:0000256" key="1">
    <source>
        <dbReference type="ARBA" id="ARBA00022723"/>
    </source>
</evidence>
<evidence type="ECO:0000259" key="4">
    <source>
        <dbReference type="PROSITE" id="PS51793"/>
    </source>
</evidence>
<dbReference type="RefSeq" id="XP_005767754.1">
    <property type="nucleotide sequence ID" value="XM_005767697.1"/>
</dbReference>
<reference evidence="5" key="2">
    <citation type="submission" date="2024-10" db="UniProtKB">
        <authorList>
            <consortium name="EnsemblProtists"/>
        </authorList>
    </citation>
    <scope>IDENTIFICATION</scope>
</reference>
<dbReference type="EnsemblProtists" id="EOD15325">
    <property type="protein sequence ID" value="EOD15325"/>
    <property type="gene ID" value="EMIHUDRAFT_436771"/>
</dbReference>
<name>A0A0D3IVP0_EMIH1</name>
<dbReference type="PROSITE" id="PS51793">
    <property type="entry name" value="MIS18"/>
    <property type="match status" value="1"/>
</dbReference>
<accession>A0A0D3IVP0</accession>